<protein>
    <recommendedName>
        <fullName evidence="5">AAA domain-containing protein</fullName>
    </recommendedName>
</protein>
<evidence type="ECO:0000313" key="2">
    <source>
        <dbReference type="EMBL" id="SFS70385.1"/>
    </source>
</evidence>
<organism evidence="2 3">
    <name type="scientific">Halolactibacillus miurensis</name>
    <dbReference type="NCBI Taxonomy" id="306541"/>
    <lineage>
        <taxon>Bacteria</taxon>
        <taxon>Bacillati</taxon>
        <taxon>Bacillota</taxon>
        <taxon>Bacilli</taxon>
        <taxon>Bacillales</taxon>
        <taxon>Bacillaceae</taxon>
        <taxon>Halolactibacillus</taxon>
    </lineage>
</organism>
<evidence type="ECO:0000313" key="1">
    <source>
        <dbReference type="EMBL" id="GEM04512.1"/>
    </source>
</evidence>
<reference evidence="2 3" key="1">
    <citation type="submission" date="2016-10" db="EMBL/GenBank/DDBJ databases">
        <authorList>
            <person name="de Groot N.N."/>
        </authorList>
    </citation>
    <scope>NUCLEOTIDE SEQUENCE [LARGE SCALE GENOMIC DNA]</scope>
    <source>
        <strain evidence="2 3">DSM 17074</strain>
    </source>
</reference>
<keyword evidence="4" id="KW-1185">Reference proteome</keyword>
<dbReference type="EMBL" id="FPAI01000007">
    <property type="protein sequence ID" value="SFS70385.1"/>
    <property type="molecule type" value="Genomic_DNA"/>
</dbReference>
<reference evidence="1 4" key="2">
    <citation type="submission" date="2019-07" db="EMBL/GenBank/DDBJ databases">
        <title>Whole genome shotgun sequence of Halolactibacillus miurensis NBRC 100873.</title>
        <authorList>
            <person name="Hosoyama A."/>
            <person name="Uohara A."/>
            <person name="Ohji S."/>
            <person name="Ichikawa N."/>
        </authorList>
    </citation>
    <scope>NUCLEOTIDE SEQUENCE [LARGE SCALE GENOMIC DNA]</scope>
    <source>
        <strain evidence="1 4">NBRC 100873</strain>
    </source>
</reference>
<dbReference type="STRING" id="306541.SAMN05421668_10763"/>
<dbReference type="OrthoDB" id="2972699at2"/>
<sequence length="109" mass="12484">MIKVFCQPRKSGKTTKLIKMAHESNAIIIVNSSDQAKEVSFIAKRMGLVIPKPISVDEYISSYDKYKRYPLLVDEAQSVLNRLLKGNIQAMTITDYDETIDYDKLGYYL</sequence>
<dbReference type="Proteomes" id="UP000321773">
    <property type="component" value="Unassembled WGS sequence"/>
</dbReference>
<dbReference type="InterPro" id="IPR027417">
    <property type="entry name" value="P-loop_NTPase"/>
</dbReference>
<dbReference type="EMBL" id="BJWJ01000013">
    <property type="protein sequence ID" value="GEM04512.1"/>
    <property type="molecule type" value="Genomic_DNA"/>
</dbReference>
<dbReference type="RefSeq" id="WP_089853467.1">
    <property type="nucleotide sequence ID" value="NZ_BJWJ01000013.1"/>
</dbReference>
<evidence type="ECO:0008006" key="5">
    <source>
        <dbReference type="Google" id="ProtNLM"/>
    </source>
</evidence>
<name>A0A1I6S071_9BACI</name>
<proteinExistence type="predicted"/>
<evidence type="ECO:0000313" key="4">
    <source>
        <dbReference type="Proteomes" id="UP000321773"/>
    </source>
</evidence>
<accession>A0A1I6S071</accession>
<gene>
    <name evidence="1" type="ORF">HMI01_15000</name>
    <name evidence="2" type="ORF">SAMN05421668_10763</name>
</gene>
<dbReference type="AlphaFoldDB" id="A0A1I6S071"/>
<dbReference type="SUPFAM" id="SSF52540">
    <property type="entry name" value="P-loop containing nucleoside triphosphate hydrolases"/>
    <property type="match status" value="1"/>
</dbReference>
<evidence type="ECO:0000313" key="3">
    <source>
        <dbReference type="Proteomes" id="UP000199139"/>
    </source>
</evidence>
<dbReference type="Proteomes" id="UP000199139">
    <property type="component" value="Unassembled WGS sequence"/>
</dbReference>